<evidence type="ECO:0000256" key="5">
    <source>
        <dbReference type="ARBA" id="ARBA00023128"/>
    </source>
</evidence>
<keyword evidence="7" id="KW-0812">Transmembrane</keyword>
<dbReference type="Gene3D" id="4.10.91.10">
    <property type="entry name" value="Cytochrome c oxidase, subunit VIIa"/>
    <property type="match status" value="1"/>
</dbReference>
<feature type="transmembrane region" description="Helical" evidence="7">
    <location>
        <begin position="61"/>
        <end position="82"/>
    </location>
</feature>
<sequence length="88" mass="9756">MNTSRKLISQIASRQFHCSGARCATQEQITARLQKLKKLQEHFQIEDGTPVYLKGGIGDKILFGITCILTAGGLVMCGDLIYRLTNKD</sequence>
<evidence type="ECO:0000313" key="8">
    <source>
        <dbReference type="EMBL" id="KAL3289264.1"/>
    </source>
</evidence>
<dbReference type="InterPro" id="IPR036539">
    <property type="entry name" value="Cyt_c_oxidase_su7a_sf"/>
</dbReference>
<dbReference type="PANTHER" id="PTHR10510:SF11">
    <property type="entry name" value="CYTOCHROME C OXIDASE SUBUNIT 7A, MITOCHONDRIAL"/>
    <property type="match status" value="1"/>
</dbReference>
<dbReference type="InterPro" id="IPR003177">
    <property type="entry name" value="Cytc_oxidase_su7a_met"/>
</dbReference>
<keyword evidence="4" id="KW-0809">Transit peptide</keyword>
<evidence type="ECO:0000256" key="4">
    <source>
        <dbReference type="ARBA" id="ARBA00022946"/>
    </source>
</evidence>
<comment type="similarity">
    <text evidence="2">Belongs to the cytochrome c oxidase VIIa family.</text>
</comment>
<evidence type="ECO:0000256" key="7">
    <source>
        <dbReference type="SAM" id="Phobius"/>
    </source>
</evidence>
<dbReference type="EMBL" id="JABFTP020000185">
    <property type="protein sequence ID" value="KAL3289264.1"/>
    <property type="molecule type" value="Genomic_DNA"/>
</dbReference>
<proteinExistence type="inferred from homology"/>
<keyword evidence="3" id="KW-0999">Mitochondrion inner membrane</keyword>
<keyword evidence="7" id="KW-1133">Transmembrane helix</keyword>
<evidence type="ECO:0000313" key="9">
    <source>
        <dbReference type="Proteomes" id="UP001516400"/>
    </source>
</evidence>
<comment type="caution">
    <text evidence="8">The sequence shown here is derived from an EMBL/GenBank/DDBJ whole genome shotgun (WGS) entry which is preliminary data.</text>
</comment>
<protein>
    <submittedName>
        <fullName evidence="8">Uncharacterized protein</fullName>
    </submittedName>
</protein>
<dbReference type="PANTHER" id="PTHR10510">
    <property type="entry name" value="CYTOCHROME C OXIDASE POLYPEPTIDE 7A"/>
    <property type="match status" value="1"/>
</dbReference>
<accession>A0ABD2PE52</accession>
<evidence type="ECO:0000256" key="6">
    <source>
        <dbReference type="ARBA" id="ARBA00023136"/>
    </source>
</evidence>
<dbReference type="Proteomes" id="UP001516400">
    <property type="component" value="Unassembled WGS sequence"/>
</dbReference>
<keyword evidence="6 7" id="KW-0472">Membrane</keyword>
<evidence type="ECO:0000256" key="3">
    <source>
        <dbReference type="ARBA" id="ARBA00022792"/>
    </source>
</evidence>
<dbReference type="AlphaFoldDB" id="A0ABD2PE52"/>
<dbReference type="FunFam" id="4.10.91.10:FF:000001">
    <property type="entry name" value="Cytochrome c oxidase subunit 7A1, mitochondrial"/>
    <property type="match status" value="1"/>
</dbReference>
<dbReference type="GO" id="GO:0005743">
    <property type="term" value="C:mitochondrial inner membrane"/>
    <property type="evidence" value="ECO:0007669"/>
    <property type="project" value="UniProtKB-SubCell"/>
</dbReference>
<organism evidence="8 9">
    <name type="scientific">Cryptolaemus montrouzieri</name>
    <dbReference type="NCBI Taxonomy" id="559131"/>
    <lineage>
        <taxon>Eukaryota</taxon>
        <taxon>Metazoa</taxon>
        <taxon>Ecdysozoa</taxon>
        <taxon>Arthropoda</taxon>
        <taxon>Hexapoda</taxon>
        <taxon>Insecta</taxon>
        <taxon>Pterygota</taxon>
        <taxon>Neoptera</taxon>
        <taxon>Endopterygota</taxon>
        <taxon>Coleoptera</taxon>
        <taxon>Polyphaga</taxon>
        <taxon>Cucujiformia</taxon>
        <taxon>Coccinelloidea</taxon>
        <taxon>Coccinellidae</taxon>
        <taxon>Scymninae</taxon>
        <taxon>Scymnini</taxon>
        <taxon>Cryptolaemus</taxon>
    </lineage>
</organism>
<comment type="subcellular location">
    <subcellularLocation>
        <location evidence="1">Mitochondrion inner membrane</location>
    </subcellularLocation>
</comment>
<dbReference type="SUPFAM" id="SSF81419">
    <property type="entry name" value="Mitochondrial cytochrome c oxidase subunit VIIa"/>
    <property type="match status" value="1"/>
</dbReference>
<reference evidence="8 9" key="1">
    <citation type="journal article" date="2021" name="BMC Biol.">
        <title>Horizontally acquired antibacterial genes associated with adaptive radiation of ladybird beetles.</title>
        <authorList>
            <person name="Li H.S."/>
            <person name="Tang X.F."/>
            <person name="Huang Y.H."/>
            <person name="Xu Z.Y."/>
            <person name="Chen M.L."/>
            <person name="Du X.Y."/>
            <person name="Qiu B.Y."/>
            <person name="Chen P.T."/>
            <person name="Zhang W."/>
            <person name="Slipinski A."/>
            <person name="Escalona H.E."/>
            <person name="Waterhouse R.M."/>
            <person name="Zwick A."/>
            <person name="Pang H."/>
        </authorList>
    </citation>
    <scope>NUCLEOTIDE SEQUENCE [LARGE SCALE GENOMIC DNA]</scope>
    <source>
        <strain evidence="8">SYSU2018</strain>
    </source>
</reference>
<evidence type="ECO:0000256" key="2">
    <source>
        <dbReference type="ARBA" id="ARBA00009331"/>
    </source>
</evidence>
<evidence type="ECO:0000256" key="1">
    <source>
        <dbReference type="ARBA" id="ARBA00004273"/>
    </source>
</evidence>
<keyword evidence="5" id="KW-0496">Mitochondrion</keyword>
<keyword evidence="9" id="KW-1185">Reference proteome</keyword>
<name>A0ABD2PE52_9CUCU</name>
<gene>
    <name evidence="8" type="ORF">HHI36_003694</name>
</gene>